<dbReference type="Proteomes" id="UP001629536">
    <property type="component" value="Unassembled WGS sequence"/>
</dbReference>
<keyword evidence="10" id="KW-1185">Reference proteome</keyword>
<dbReference type="Gene3D" id="2.40.50.100">
    <property type="match status" value="1"/>
</dbReference>
<organism evidence="9 10">
    <name type="scientific">Helcococcus bovis</name>
    <dbReference type="NCBI Taxonomy" id="3153252"/>
    <lineage>
        <taxon>Bacteria</taxon>
        <taxon>Bacillati</taxon>
        <taxon>Bacillota</taxon>
        <taxon>Tissierellia</taxon>
        <taxon>Tissierellales</taxon>
        <taxon>Peptoniphilaceae</taxon>
        <taxon>Helcococcus</taxon>
    </lineage>
</organism>
<comment type="subcellular location">
    <subcellularLocation>
        <location evidence="1">Membrane</location>
        <topology evidence="1">Single-pass membrane protein</topology>
    </subcellularLocation>
</comment>
<feature type="coiled-coil region" evidence="6">
    <location>
        <begin position="343"/>
        <end position="370"/>
    </location>
</feature>
<evidence type="ECO:0000313" key="10">
    <source>
        <dbReference type="Proteomes" id="UP001629536"/>
    </source>
</evidence>
<keyword evidence="5 7" id="KW-0472">Membrane</keyword>
<evidence type="ECO:0000256" key="4">
    <source>
        <dbReference type="ARBA" id="ARBA00022989"/>
    </source>
</evidence>
<dbReference type="InterPro" id="IPR058982">
    <property type="entry name" value="Beta-barrel_AprE"/>
</dbReference>
<sequence>MKPIIIDMNDMTDSSEVYESKPNPWLSYFIYFVLAILITGFAWAYFSKIDIIVKANGVIKINNNTIISADISGRINSLTVLDGKLVKKGDLLAKIDSEEIGNAIKGIDKTLGETNERIDILKAYESFLNGETNVLDEKNDNKYYSEILSRKNLLNLNNSNIEKNIEEKKASYKAELSSASNKIKQLNNQISRIDKAISSVSNLENLVSSSDEYYNSLVSTFLSNYNITTNKYDKQIQVLVDEKKILRESITDTNNSNEEAVKEDISSKETNLDNSIEKLKNEKKSELSNLKMQQITLLEQEKNTINTSKTTLNSNKKMIESQLNILNNSDIGNSKNINIETEKQSVAKELLSYEEKKTELENKQKQYDIQSGKTNIIANEDGYISFASDLKEGSYVNQGQAIFKILPDDFENYEVEIFVVNSDIGKVKENQTIKLEIPAYPSSEYGFITSKITSISKETKVDEKTGQSFYIVKAIIERDKVNKNINLNNGMLSYARIVVDEKRVLRYVLEKINLWD</sequence>
<dbReference type="Gene3D" id="2.40.30.170">
    <property type="match status" value="1"/>
</dbReference>
<accession>A0ABW9F8F5</accession>
<dbReference type="PRINTS" id="PR01490">
    <property type="entry name" value="RTXTOXIND"/>
</dbReference>
<dbReference type="Pfam" id="PF26002">
    <property type="entry name" value="Beta-barrel_AprE"/>
    <property type="match status" value="1"/>
</dbReference>
<feature type="transmembrane region" description="Helical" evidence="7">
    <location>
        <begin position="25"/>
        <end position="46"/>
    </location>
</feature>
<evidence type="ECO:0000256" key="6">
    <source>
        <dbReference type="SAM" id="Coils"/>
    </source>
</evidence>
<dbReference type="PANTHER" id="PTHR30386">
    <property type="entry name" value="MEMBRANE FUSION SUBUNIT OF EMRAB-TOLC MULTIDRUG EFFLUX PUMP"/>
    <property type="match status" value="1"/>
</dbReference>
<keyword evidence="3 7" id="KW-0812">Transmembrane</keyword>
<evidence type="ECO:0000259" key="8">
    <source>
        <dbReference type="Pfam" id="PF26002"/>
    </source>
</evidence>
<evidence type="ECO:0000313" key="9">
    <source>
        <dbReference type="EMBL" id="MFM1525727.1"/>
    </source>
</evidence>
<name>A0ABW9F8F5_9FIRM</name>
<feature type="coiled-coil region" evidence="6">
    <location>
        <begin position="151"/>
        <end position="196"/>
    </location>
</feature>
<evidence type="ECO:0000256" key="5">
    <source>
        <dbReference type="ARBA" id="ARBA00023136"/>
    </source>
</evidence>
<keyword evidence="4 7" id="KW-1133">Transmembrane helix</keyword>
<gene>
    <name evidence="9" type="ORF">ABGF40_08710</name>
</gene>
<comment type="similarity">
    <text evidence="2">Belongs to the membrane fusion protein (MFP) (TC 8.A.1) family.</text>
</comment>
<dbReference type="PANTHER" id="PTHR30386:SF26">
    <property type="entry name" value="TRANSPORT PROTEIN COMB"/>
    <property type="match status" value="1"/>
</dbReference>
<evidence type="ECO:0000256" key="1">
    <source>
        <dbReference type="ARBA" id="ARBA00004167"/>
    </source>
</evidence>
<dbReference type="RefSeq" id="WP_408127106.1">
    <property type="nucleotide sequence ID" value="NZ_JBFNFH010000036.1"/>
</dbReference>
<feature type="domain" description="AprE-like beta-barrel" evidence="8">
    <location>
        <begin position="415"/>
        <end position="498"/>
    </location>
</feature>
<dbReference type="InterPro" id="IPR050739">
    <property type="entry name" value="MFP"/>
</dbReference>
<proteinExistence type="inferred from homology"/>
<evidence type="ECO:0000256" key="2">
    <source>
        <dbReference type="ARBA" id="ARBA00009477"/>
    </source>
</evidence>
<evidence type="ECO:0000256" key="3">
    <source>
        <dbReference type="ARBA" id="ARBA00022692"/>
    </source>
</evidence>
<comment type="caution">
    <text evidence="9">The sequence shown here is derived from an EMBL/GenBank/DDBJ whole genome shotgun (WGS) entry which is preliminary data.</text>
</comment>
<feature type="coiled-coil region" evidence="6">
    <location>
        <begin position="262"/>
        <end position="296"/>
    </location>
</feature>
<protein>
    <submittedName>
        <fullName evidence="9">HlyD family efflux transporter periplasmic adaptor subunit</fullName>
    </submittedName>
</protein>
<reference evidence="9 10" key="1">
    <citation type="journal article" date="2024" name="Front. Microbiol.">
        <title>Pangenomic and biochemical analyses of Helcococcus ovis reveal widespread tetracycline resistance and a novel bacterial species, Helcococcus bovis.</title>
        <authorList>
            <person name="Cunha F."/>
            <person name="Zhai Y."/>
            <person name="Casaro S."/>
            <person name="Jones K.L."/>
            <person name="Hernandez M."/>
            <person name="Bisinotto R.S."/>
            <person name="Kariyawasam S."/>
            <person name="Brown M.B."/>
            <person name="Phillips A."/>
            <person name="Jeong K.C."/>
            <person name="Galvao K.N."/>
        </authorList>
    </citation>
    <scope>NUCLEOTIDE SEQUENCE [LARGE SCALE GENOMIC DNA]</scope>
    <source>
        <strain evidence="9 10">KG197</strain>
    </source>
</reference>
<keyword evidence="6" id="KW-0175">Coiled coil</keyword>
<dbReference type="EMBL" id="JBFNFH010000036">
    <property type="protein sequence ID" value="MFM1525727.1"/>
    <property type="molecule type" value="Genomic_DNA"/>
</dbReference>
<evidence type="ECO:0000256" key="7">
    <source>
        <dbReference type="SAM" id="Phobius"/>
    </source>
</evidence>